<protein>
    <submittedName>
        <fullName evidence="1">Erythromycin esterase family protein</fullName>
    </submittedName>
</protein>
<dbReference type="PIRSF" id="PIRSF036794">
    <property type="entry name" value="UCP_erythr_ester"/>
    <property type="match status" value="1"/>
</dbReference>
<organism evidence="1 2">
    <name type="scientific">Paracoccus rhizosphaerae</name>
    <dbReference type="NCBI Taxonomy" id="1133347"/>
    <lineage>
        <taxon>Bacteria</taxon>
        <taxon>Pseudomonadati</taxon>
        <taxon>Pseudomonadota</taxon>
        <taxon>Alphaproteobacteria</taxon>
        <taxon>Rhodobacterales</taxon>
        <taxon>Paracoccaceae</taxon>
        <taxon>Paracoccus</taxon>
    </lineage>
</organism>
<dbReference type="Pfam" id="PF05139">
    <property type="entry name" value="Erythro_esteras"/>
    <property type="match status" value="1"/>
</dbReference>
<dbReference type="Gene3D" id="3.30.1870.10">
    <property type="entry name" value="EreA-like, domain 2"/>
    <property type="match status" value="1"/>
</dbReference>
<dbReference type="InterPro" id="IPR052036">
    <property type="entry name" value="Hydrolase/PRTase-associated"/>
</dbReference>
<dbReference type="CDD" id="cd14728">
    <property type="entry name" value="Ere-like"/>
    <property type="match status" value="1"/>
</dbReference>
<dbReference type="InterPro" id="IPR014622">
    <property type="entry name" value="UCP036794_erythomycin"/>
</dbReference>
<accession>A0ABV6CRC4</accession>
<dbReference type="PANTHER" id="PTHR31299:SF0">
    <property type="entry name" value="ESTERASE, PUTATIVE (AFU_ORTHOLOGUE AFUA_1G05850)-RELATED"/>
    <property type="match status" value="1"/>
</dbReference>
<dbReference type="Gene3D" id="3.40.1660.10">
    <property type="entry name" value="EreA-like (biosynthetic domain)"/>
    <property type="match status" value="1"/>
</dbReference>
<proteinExistence type="predicted"/>
<dbReference type="Proteomes" id="UP001589795">
    <property type="component" value="Unassembled WGS sequence"/>
</dbReference>
<dbReference type="RefSeq" id="WP_265506549.1">
    <property type="nucleotide sequence ID" value="NZ_JAOTBE010000014.1"/>
</dbReference>
<gene>
    <name evidence="1" type="ORF">ACFFIZ_14765</name>
</gene>
<name>A0ABV6CRC4_9RHOB</name>
<dbReference type="SUPFAM" id="SSF159501">
    <property type="entry name" value="EreA/ChaN-like"/>
    <property type="match status" value="1"/>
</dbReference>
<dbReference type="InterPro" id="IPR007815">
    <property type="entry name" value="Emycin_Estase"/>
</dbReference>
<evidence type="ECO:0000313" key="1">
    <source>
        <dbReference type="EMBL" id="MFC0201533.1"/>
    </source>
</evidence>
<dbReference type="EMBL" id="JBHLWQ010000137">
    <property type="protein sequence ID" value="MFC0201533.1"/>
    <property type="molecule type" value="Genomic_DNA"/>
</dbReference>
<comment type="caution">
    <text evidence="1">The sequence shown here is derived from an EMBL/GenBank/DDBJ whole genome shotgun (WGS) entry which is preliminary data.</text>
</comment>
<reference evidence="1 2" key="1">
    <citation type="submission" date="2024-09" db="EMBL/GenBank/DDBJ databases">
        <authorList>
            <person name="Sun Q."/>
            <person name="Mori K."/>
        </authorList>
    </citation>
    <scope>NUCLEOTIDE SEQUENCE [LARGE SCALE GENOMIC DNA]</scope>
    <source>
        <strain evidence="1 2">CCM 7904</strain>
    </source>
</reference>
<evidence type="ECO:0000313" key="2">
    <source>
        <dbReference type="Proteomes" id="UP001589795"/>
    </source>
</evidence>
<sequence>MAGDRGTSGCHGGSAIFTTEGDKPMCSAISAGATAGLIGAAARPLPPTGDAGFATAFDSWGERRVLMLGESSHGTDDFYRARAAITRHMIQHHGATIVAVEADWPDAAVLNRHVRGLPQGDAPPPFRRFPRWMWRNRPIGELIDWMRDWNRNRPPERQAGFFGLDLYNMTAAMRSVIAYLAEVDPGAAEIARTRYGCLQPWSERPGAYGRAVLSAGYDACEDAVVAQCRDLLNRQAPGPDALDAAQNARLVASAERYYRVMYRGGPEAWNLRDSHMCGTLAHLLEAAGPDGKAVVWAHNSHIGDARHGEMGQVMGEHNLGQLARQRWGDQVALIGFGTHAGTVTAASDWDGPAEVKTVQPSYPDSFERHCHDSGNTRFLLDMAADPALTESLAAPHLQRFIGVIYRPESELASHYMRTLPSRQYDAWVWFDRSSALAVPTLDGAPRDVPDTWPFGT</sequence>
<dbReference type="PANTHER" id="PTHR31299">
    <property type="entry name" value="ESTERASE, PUTATIVE (AFU_ORTHOLOGUE AFUA_1G05850)-RELATED"/>
    <property type="match status" value="1"/>
</dbReference>
<keyword evidence="2" id="KW-1185">Reference proteome</keyword>